<dbReference type="EMBL" id="JAPFFF010000026">
    <property type="protein sequence ID" value="KAK8849332.1"/>
    <property type="molecule type" value="Genomic_DNA"/>
</dbReference>
<feature type="transmembrane region" description="Helical" evidence="2">
    <location>
        <begin position="69"/>
        <end position="91"/>
    </location>
</feature>
<evidence type="ECO:0000256" key="1">
    <source>
        <dbReference type="SAM" id="MobiDB-lite"/>
    </source>
</evidence>
<protein>
    <submittedName>
        <fullName evidence="3">Uncharacterized protein</fullName>
    </submittedName>
</protein>
<sequence length="226" mass="26126">MIEFINSNENDSISLLSKLIICRPPQIDDDEDDQIFVYALSGKYSYNKSKDPVFLLLHVPRSKENQSSLFIILFQIYVFLSYISNLSICILDKNYYIKQIETIKIIDDIMNMLPHNKPDYRRYFSPGNNDDEDESKGTDNSSVASSSTDENGIEDEEEIWENDNGIDQNFIANSSKILNENPEIIFLMKDSSIKSSKKINNDDEFCFKLFLNSIQKVIFIALILKK</sequence>
<proteinExistence type="predicted"/>
<comment type="caution">
    <text evidence="3">The sequence shown here is derived from an EMBL/GenBank/DDBJ whole genome shotgun (WGS) entry which is preliminary data.</text>
</comment>
<name>A0ABR2HP60_9EUKA</name>
<keyword evidence="2" id="KW-0812">Transmembrane</keyword>
<evidence type="ECO:0000256" key="2">
    <source>
        <dbReference type="SAM" id="Phobius"/>
    </source>
</evidence>
<reference evidence="3 4" key="1">
    <citation type="submission" date="2024-04" db="EMBL/GenBank/DDBJ databases">
        <title>Tritrichomonas musculus Genome.</title>
        <authorList>
            <person name="Alves-Ferreira E."/>
            <person name="Grigg M."/>
            <person name="Lorenzi H."/>
            <person name="Galac M."/>
        </authorList>
    </citation>
    <scope>NUCLEOTIDE SEQUENCE [LARGE SCALE GENOMIC DNA]</scope>
    <source>
        <strain evidence="3 4">EAF2021</strain>
    </source>
</reference>
<keyword evidence="2" id="KW-0472">Membrane</keyword>
<feature type="compositionally biased region" description="Polar residues" evidence="1">
    <location>
        <begin position="138"/>
        <end position="148"/>
    </location>
</feature>
<keyword evidence="2" id="KW-1133">Transmembrane helix</keyword>
<accession>A0ABR2HP60</accession>
<keyword evidence="4" id="KW-1185">Reference proteome</keyword>
<feature type="region of interest" description="Disordered" evidence="1">
    <location>
        <begin position="121"/>
        <end position="155"/>
    </location>
</feature>
<gene>
    <name evidence="3" type="ORF">M9Y10_018704</name>
</gene>
<dbReference type="Proteomes" id="UP001470230">
    <property type="component" value="Unassembled WGS sequence"/>
</dbReference>
<evidence type="ECO:0000313" key="3">
    <source>
        <dbReference type="EMBL" id="KAK8849332.1"/>
    </source>
</evidence>
<organism evidence="3 4">
    <name type="scientific">Tritrichomonas musculus</name>
    <dbReference type="NCBI Taxonomy" id="1915356"/>
    <lineage>
        <taxon>Eukaryota</taxon>
        <taxon>Metamonada</taxon>
        <taxon>Parabasalia</taxon>
        <taxon>Tritrichomonadida</taxon>
        <taxon>Tritrichomonadidae</taxon>
        <taxon>Tritrichomonas</taxon>
    </lineage>
</organism>
<evidence type="ECO:0000313" key="4">
    <source>
        <dbReference type="Proteomes" id="UP001470230"/>
    </source>
</evidence>